<dbReference type="InterPro" id="IPR011050">
    <property type="entry name" value="Pectin_lyase_fold/virulence"/>
</dbReference>
<name>A0A1I5KK49_9SPHN</name>
<reference evidence="3" key="1">
    <citation type="submission" date="2016-10" db="EMBL/GenBank/DDBJ databases">
        <authorList>
            <person name="Varghese N."/>
            <person name="Submissions S."/>
        </authorList>
    </citation>
    <scope>NUCLEOTIDE SEQUENCE [LARGE SCALE GENOMIC DNA]</scope>
    <source>
        <strain evidence="3">CGMCC 1.7715</strain>
    </source>
</reference>
<dbReference type="Proteomes" id="UP000199331">
    <property type="component" value="Unassembled WGS sequence"/>
</dbReference>
<dbReference type="STRING" id="604088.SAMN04488060_0270"/>
<dbReference type="InterPro" id="IPR012334">
    <property type="entry name" value="Pectin_lyas_fold"/>
</dbReference>
<evidence type="ECO:0000313" key="2">
    <source>
        <dbReference type="EMBL" id="SFO84931.1"/>
    </source>
</evidence>
<sequence>MLTIKSYAIAMVSPFASAADRLPRWIVAGVAALAVGAIPLAAVMAQPARGNFTIAETGQGFALLQDAVDAIGDARGTILVAPGVYDQCAVQKAGRIEFRAAEAGKAIFDGGICEGKAALVLRGDSAAIRGLTFANMHVREKNGAGIRLENGELSIVQSWFRDSDQGLLTVNGKSNRITIDKSTFTRLGTCEGSGGCAHSIYVGDYGELEVTRSRFEQGRGGHYVKSRASRNRIANNSFDDTGGRGTNYMIDLPEGGSGMISGNWFVQGKDKENWSALIAIGAEGGKYSSDGLVIRDNDARLAPGITRKPAFIADWTGDALAVGENSLGTNLKPFESR</sequence>
<dbReference type="InterPro" id="IPR039448">
    <property type="entry name" value="Beta_helix"/>
</dbReference>
<dbReference type="Gene3D" id="2.160.20.10">
    <property type="entry name" value="Single-stranded right-handed beta-helix, Pectin lyase-like"/>
    <property type="match status" value="1"/>
</dbReference>
<keyword evidence="3" id="KW-1185">Reference proteome</keyword>
<evidence type="ECO:0000259" key="1">
    <source>
        <dbReference type="Pfam" id="PF13229"/>
    </source>
</evidence>
<accession>A0A1I5KK49</accession>
<protein>
    <submittedName>
        <fullName evidence="2">Right handed beta helix region</fullName>
    </submittedName>
</protein>
<dbReference type="RefSeq" id="WP_342741964.1">
    <property type="nucleotide sequence ID" value="NZ_FOWZ01000001.1"/>
</dbReference>
<dbReference type="Pfam" id="PF13229">
    <property type="entry name" value="Beta_helix"/>
    <property type="match status" value="1"/>
</dbReference>
<gene>
    <name evidence="2" type="ORF">SAMN04488060_0270</name>
</gene>
<dbReference type="SUPFAM" id="SSF51126">
    <property type="entry name" value="Pectin lyase-like"/>
    <property type="match status" value="1"/>
</dbReference>
<dbReference type="EMBL" id="FOWZ01000001">
    <property type="protein sequence ID" value="SFO84931.1"/>
    <property type="molecule type" value="Genomic_DNA"/>
</dbReference>
<feature type="domain" description="Right handed beta helix" evidence="1">
    <location>
        <begin position="119"/>
        <end position="268"/>
    </location>
</feature>
<dbReference type="AlphaFoldDB" id="A0A1I5KK49"/>
<organism evidence="2 3">
    <name type="scientific">Qipengyuania nanhaisediminis</name>
    <dbReference type="NCBI Taxonomy" id="604088"/>
    <lineage>
        <taxon>Bacteria</taxon>
        <taxon>Pseudomonadati</taxon>
        <taxon>Pseudomonadota</taxon>
        <taxon>Alphaproteobacteria</taxon>
        <taxon>Sphingomonadales</taxon>
        <taxon>Erythrobacteraceae</taxon>
        <taxon>Qipengyuania</taxon>
    </lineage>
</organism>
<proteinExistence type="predicted"/>
<evidence type="ECO:0000313" key="3">
    <source>
        <dbReference type="Proteomes" id="UP000199331"/>
    </source>
</evidence>